<dbReference type="InterPro" id="IPR023485">
    <property type="entry name" value="Ptyr_pPase"/>
</dbReference>
<sequence length="167" mass="18854">MKILFVCTGNTCRSPMAEGIFRKMMQDLGQEEKVLCQSAGLSAVDGMPVSENAVLACREVGVDISEHTARRITGEELPVWDLYFPMSKTHGYILEQAGVPQTKIYIPKYIADPFGQDLEVYRECRDKLTSQLEQFYQSFVSRLLVFDHTLQPVSREGNPREGYGLVP</sequence>
<proteinExistence type="predicted"/>
<dbReference type="SMART" id="SM00226">
    <property type="entry name" value="LMWPc"/>
    <property type="match status" value="1"/>
</dbReference>
<comment type="caution">
    <text evidence="2">The sequence shown here is derived from an EMBL/GenBank/DDBJ whole genome shotgun (WGS) entry which is preliminary data.</text>
</comment>
<dbReference type="PANTHER" id="PTHR11717">
    <property type="entry name" value="LOW MOLECULAR WEIGHT PROTEIN TYROSINE PHOSPHATASE"/>
    <property type="match status" value="1"/>
</dbReference>
<dbReference type="Proteomes" id="UP000826793">
    <property type="component" value="Unassembled WGS sequence"/>
</dbReference>
<dbReference type="InterPro" id="IPR050438">
    <property type="entry name" value="LMW_PTPase"/>
</dbReference>
<dbReference type="EMBL" id="DWXG01000033">
    <property type="protein sequence ID" value="HJB97719.1"/>
    <property type="molecule type" value="Genomic_DNA"/>
</dbReference>
<dbReference type="AlphaFoldDB" id="A0A9D2MUZ9"/>
<dbReference type="Gene3D" id="3.40.50.2300">
    <property type="match status" value="1"/>
</dbReference>
<dbReference type="InterPro" id="IPR036196">
    <property type="entry name" value="Ptyr_pPase_sf"/>
</dbReference>
<feature type="domain" description="Phosphotyrosine protein phosphatase I" evidence="1">
    <location>
        <begin position="1"/>
        <end position="138"/>
    </location>
</feature>
<reference evidence="2" key="1">
    <citation type="journal article" date="2021" name="PeerJ">
        <title>Extensive microbial diversity within the chicken gut microbiome revealed by metagenomics and culture.</title>
        <authorList>
            <person name="Gilroy R."/>
            <person name="Ravi A."/>
            <person name="Getino M."/>
            <person name="Pursley I."/>
            <person name="Horton D.L."/>
            <person name="Alikhan N.F."/>
            <person name="Baker D."/>
            <person name="Gharbi K."/>
            <person name="Hall N."/>
            <person name="Watson M."/>
            <person name="Adriaenssens E.M."/>
            <person name="Foster-Nyarko E."/>
            <person name="Jarju S."/>
            <person name="Secka A."/>
            <person name="Antonio M."/>
            <person name="Oren A."/>
            <person name="Chaudhuri R.R."/>
            <person name="La Ragione R."/>
            <person name="Hildebrand F."/>
            <person name="Pallen M.J."/>
        </authorList>
    </citation>
    <scope>NUCLEOTIDE SEQUENCE</scope>
    <source>
        <strain evidence="2">CHK185-1770</strain>
    </source>
</reference>
<evidence type="ECO:0000313" key="2">
    <source>
        <dbReference type="EMBL" id="HJB97719.1"/>
    </source>
</evidence>
<reference evidence="2" key="2">
    <citation type="submission" date="2021-04" db="EMBL/GenBank/DDBJ databases">
        <authorList>
            <person name="Gilroy R."/>
        </authorList>
    </citation>
    <scope>NUCLEOTIDE SEQUENCE</scope>
    <source>
        <strain evidence="2">CHK185-1770</strain>
    </source>
</reference>
<gene>
    <name evidence="2" type="ORF">H9710_03980</name>
</gene>
<name>A0A9D2MUZ9_9FIRM</name>
<accession>A0A9D2MUZ9</accession>
<dbReference type="Pfam" id="PF01451">
    <property type="entry name" value="LMWPc"/>
    <property type="match status" value="1"/>
</dbReference>
<dbReference type="PANTHER" id="PTHR11717:SF31">
    <property type="entry name" value="LOW MOLECULAR WEIGHT PROTEIN-TYROSINE-PHOSPHATASE ETP-RELATED"/>
    <property type="match status" value="1"/>
</dbReference>
<evidence type="ECO:0000259" key="1">
    <source>
        <dbReference type="SMART" id="SM00226"/>
    </source>
</evidence>
<organism evidence="2 3">
    <name type="scientific">Candidatus Acutalibacter pullicola</name>
    <dbReference type="NCBI Taxonomy" id="2838417"/>
    <lineage>
        <taxon>Bacteria</taxon>
        <taxon>Bacillati</taxon>
        <taxon>Bacillota</taxon>
        <taxon>Clostridia</taxon>
        <taxon>Eubacteriales</taxon>
        <taxon>Acutalibacteraceae</taxon>
        <taxon>Acutalibacter</taxon>
    </lineage>
</organism>
<dbReference type="CDD" id="cd16344">
    <property type="entry name" value="LMWPAP"/>
    <property type="match status" value="1"/>
</dbReference>
<protein>
    <submittedName>
        <fullName evidence="2">Low molecular weight protein arginine phosphatase</fullName>
    </submittedName>
</protein>
<dbReference type="SUPFAM" id="SSF52788">
    <property type="entry name" value="Phosphotyrosine protein phosphatases I"/>
    <property type="match status" value="1"/>
</dbReference>
<evidence type="ECO:0000313" key="3">
    <source>
        <dbReference type="Proteomes" id="UP000826793"/>
    </source>
</evidence>
<dbReference type="GO" id="GO:0004725">
    <property type="term" value="F:protein tyrosine phosphatase activity"/>
    <property type="evidence" value="ECO:0007669"/>
    <property type="project" value="TreeGrafter"/>
</dbReference>